<dbReference type="InterPro" id="IPR027443">
    <property type="entry name" value="IPNS-like_sf"/>
</dbReference>
<protein>
    <recommendedName>
        <fullName evidence="3">Non-haem dioxygenase N-terminal domain-containing protein</fullName>
    </recommendedName>
</protein>
<dbReference type="Proteomes" id="UP000030748">
    <property type="component" value="Unassembled WGS sequence"/>
</dbReference>
<keyword evidence="1" id="KW-0479">Metal-binding</keyword>
<dbReference type="PhylomeDB" id="A0A022QHI0"/>
<proteinExistence type="predicted"/>
<feature type="domain" description="Non-haem dioxygenase N-terminal" evidence="3">
    <location>
        <begin position="49"/>
        <end position="91"/>
    </location>
</feature>
<reference evidence="4 5" key="1">
    <citation type="journal article" date="2013" name="Proc. Natl. Acad. Sci. U.S.A.">
        <title>Fine-scale variation in meiotic recombination in Mimulus inferred from population shotgun sequencing.</title>
        <authorList>
            <person name="Hellsten U."/>
            <person name="Wright K.M."/>
            <person name="Jenkins J."/>
            <person name="Shu S."/>
            <person name="Yuan Y."/>
            <person name="Wessler S.R."/>
            <person name="Schmutz J."/>
            <person name="Willis J.H."/>
            <person name="Rokhsar D.S."/>
        </authorList>
    </citation>
    <scope>NUCLEOTIDE SEQUENCE [LARGE SCALE GENOMIC DNA]</scope>
    <source>
        <strain evidence="5">cv. DUN x IM62</strain>
    </source>
</reference>
<organism evidence="4 5">
    <name type="scientific">Erythranthe guttata</name>
    <name type="common">Yellow monkey flower</name>
    <name type="synonym">Mimulus guttatus</name>
    <dbReference type="NCBI Taxonomy" id="4155"/>
    <lineage>
        <taxon>Eukaryota</taxon>
        <taxon>Viridiplantae</taxon>
        <taxon>Streptophyta</taxon>
        <taxon>Embryophyta</taxon>
        <taxon>Tracheophyta</taxon>
        <taxon>Spermatophyta</taxon>
        <taxon>Magnoliopsida</taxon>
        <taxon>eudicotyledons</taxon>
        <taxon>Gunneridae</taxon>
        <taxon>Pentapetalae</taxon>
        <taxon>asterids</taxon>
        <taxon>lamiids</taxon>
        <taxon>Lamiales</taxon>
        <taxon>Phrymaceae</taxon>
        <taxon>Erythranthe</taxon>
    </lineage>
</organism>
<dbReference type="GO" id="GO:0046872">
    <property type="term" value="F:metal ion binding"/>
    <property type="evidence" value="ECO:0007669"/>
    <property type="project" value="UniProtKB-KW"/>
</dbReference>
<dbReference type="eggNOG" id="KOG0143">
    <property type="taxonomic scope" value="Eukaryota"/>
</dbReference>
<evidence type="ECO:0000313" key="5">
    <source>
        <dbReference type="Proteomes" id="UP000030748"/>
    </source>
</evidence>
<evidence type="ECO:0000256" key="2">
    <source>
        <dbReference type="ARBA" id="ARBA00023004"/>
    </source>
</evidence>
<dbReference type="AlphaFoldDB" id="A0A022QHI0"/>
<accession>A0A022QHI0</accession>
<evidence type="ECO:0000313" key="4">
    <source>
        <dbReference type="EMBL" id="EYU28157.1"/>
    </source>
</evidence>
<dbReference type="GO" id="GO:0016706">
    <property type="term" value="F:2-oxoglutarate-dependent dioxygenase activity"/>
    <property type="evidence" value="ECO:0007669"/>
    <property type="project" value="UniProtKB-ARBA"/>
</dbReference>
<evidence type="ECO:0000256" key="1">
    <source>
        <dbReference type="ARBA" id="ARBA00022723"/>
    </source>
</evidence>
<dbReference type="EMBL" id="KI631456">
    <property type="protein sequence ID" value="EYU28157.1"/>
    <property type="molecule type" value="Genomic_DNA"/>
</dbReference>
<keyword evidence="2" id="KW-0408">Iron</keyword>
<keyword evidence="5" id="KW-1185">Reference proteome</keyword>
<dbReference type="InterPro" id="IPR026992">
    <property type="entry name" value="DIOX_N"/>
</dbReference>
<dbReference type="STRING" id="4155.A0A022QHI0"/>
<sequence length="108" mass="12258">MESNIANIGSSIKVPVVQELAKEKLSTVPSRYLRPDHHLIPVNSKRRQIPVIDMQKLISDPNFMDSELHKLHTSCQEWGFFQLINHGVDLAVTPHDEARNPPHSSICQ</sequence>
<evidence type="ECO:0000259" key="3">
    <source>
        <dbReference type="Pfam" id="PF14226"/>
    </source>
</evidence>
<dbReference type="SUPFAM" id="SSF51197">
    <property type="entry name" value="Clavaminate synthase-like"/>
    <property type="match status" value="1"/>
</dbReference>
<dbReference type="Gene3D" id="2.60.120.330">
    <property type="entry name" value="B-lactam Antibiotic, Isopenicillin N Synthase, Chain"/>
    <property type="match status" value="1"/>
</dbReference>
<dbReference type="Pfam" id="PF14226">
    <property type="entry name" value="DIOX_N"/>
    <property type="match status" value="1"/>
</dbReference>
<gene>
    <name evidence="4" type="ORF">MIMGU_mgv1a016759mg</name>
</gene>
<name>A0A022QHI0_ERYGU</name>